<evidence type="ECO:0000313" key="3">
    <source>
        <dbReference type="EMBL" id="MBH0113183.1"/>
    </source>
</evidence>
<gene>
    <name evidence="3" type="ORF">I5E68_09515</name>
</gene>
<feature type="chain" id="PRO_5037463847" evidence="2">
    <location>
        <begin position="27"/>
        <end position="477"/>
    </location>
</feature>
<dbReference type="SUPFAM" id="SSF56935">
    <property type="entry name" value="Porins"/>
    <property type="match status" value="1"/>
</dbReference>
<reference evidence="3" key="1">
    <citation type="submission" date="2020-11" db="EMBL/GenBank/DDBJ databases">
        <title>Novosphingobium aureum sp. nov., a marine bacterium isolated from sediment of a salt flat.</title>
        <authorList>
            <person name="Yoo Y."/>
            <person name="Kim J.-J."/>
        </authorList>
    </citation>
    <scope>NUCLEOTIDE SEQUENCE</scope>
    <source>
        <strain evidence="3">YJ-S2-02</strain>
    </source>
</reference>
<organism evidence="3 4">
    <name type="scientific">Novosphingobium aureum</name>
    <dbReference type="NCBI Taxonomy" id="2792964"/>
    <lineage>
        <taxon>Bacteria</taxon>
        <taxon>Pseudomonadati</taxon>
        <taxon>Pseudomonadota</taxon>
        <taxon>Alphaproteobacteria</taxon>
        <taxon>Sphingomonadales</taxon>
        <taxon>Sphingomonadaceae</taxon>
        <taxon>Novosphingobium</taxon>
    </lineage>
</organism>
<protein>
    <submittedName>
        <fullName evidence="3">Porin</fullName>
    </submittedName>
</protein>
<dbReference type="Pfam" id="PF19577">
    <property type="entry name" value="DcaP"/>
    <property type="match status" value="1"/>
</dbReference>
<feature type="compositionally biased region" description="Basic and acidic residues" evidence="1">
    <location>
        <begin position="60"/>
        <end position="70"/>
    </location>
</feature>
<evidence type="ECO:0000256" key="2">
    <source>
        <dbReference type="SAM" id="SignalP"/>
    </source>
</evidence>
<sequence>MTPHPRRLIGVLLGATCLVAPQAALAQSTSASEREAQLEARLERLEAEMQLLREDLARARADQQRAESETRSALAAAQTQSADAVTRVARIEDAAPAAASASGKDGFDVGATTFKLGGYVRVNAIASRWSSGDVAPGALGKEFYLPQHIPVGDGAKSQDFMMHARQTRITMGASTPLEGRELSGYIEFDFGLATAPPGAQRATNPYVPTFRRGFIKYGNLLIGQEWSTFQNVAALPETTDFVGPTEGTVFNRQAMVRYTHKVADQLSFAVAIENPQTEALVGDSAGFADLDDDRMPDLVGRINWTPGLGSFVLAGVAREIRVQQGGLSDSAFGWGLSGSGIVPFGPEGRHDLRFMVTYGQGIGRYLGLGYVADAVLPAFGEELAVVDNFAAFAALKLGWSDKLRSTFMAGYQDADYPDAIVVNGLANKRAWSMAANLFWSPADKLDFGVEYRHAVRETVSGADGSLDRMEFAAKYRF</sequence>
<dbReference type="InterPro" id="IPR045748">
    <property type="entry name" value="DcaP"/>
</dbReference>
<dbReference type="RefSeq" id="WP_197163217.1">
    <property type="nucleotide sequence ID" value="NZ_JADZGI010000001.1"/>
</dbReference>
<feature type="signal peptide" evidence="2">
    <location>
        <begin position="1"/>
        <end position="26"/>
    </location>
</feature>
<feature type="region of interest" description="Disordered" evidence="1">
    <location>
        <begin position="60"/>
        <end position="79"/>
    </location>
</feature>
<dbReference type="EMBL" id="JADZGI010000001">
    <property type="protein sequence ID" value="MBH0113183.1"/>
    <property type="molecule type" value="Genomic_DNA"/>
</dbReference>
<proteinExistence type="predicted"/>
<evidence type="ECO:0000313" key="4">
    <source>
        <dbReference type="Proteomes" id="UP000617634"/>
    </source>
</evidence>
<accession>A0A931MKU3</accession>
<dbReference type="Proteomes" id="UP000617634">
    <property type="component" value="Unassembled WGS sequence"/>
</dbReference>
<keyword evidence="4" id="KW-1185">Reference proteome</keyword>
<name>A0A931MKU3_9SPHN</name>
<evidence type="ECO:0000256" key="1">
    <source>
        <dbReference type="SAM" id="MobiDB-lite"/>
    </source>
</evidence>
<comment type="caution">
    <text evidence="3">The sequence shown here is derived from an EMBL/GenBank/DDBJ whole genome shotgun (WGS) entry which is preliminary data.</text>
</comment>
<dbReference type="AlphaFoldDB" id="A0A931MKU3"/>
<keyword evidence="2" id="KW-0732">Signal</keyword>